<name>A0A9K3NCH9_HELAN</name>
<dbReference type="Gramene" id="mRNA:HanXRQr2_Chr08g0336711">
    <property type="protein sequence ID" value="CDS:HanXRQr2_Chr08g0336711.1"/>
    <property type="gene ID" value="HanXRQr2_Chr08g0336711"/>
</dbReference>
<comment type="caution">
    <text evidence="2">The sequence shown here is derived from an EMBL/GenBank/DDBJ whole genome shotgun (WGS) entry which is preliminary data.</text>
</comment>
<feature type="transmembrane region" description="Helical" evidence="1">
    <location>
        <begin position="6"/>
        <end position="27"/>
    </location>
</feature>
<dbReference type="PANTHER" id="PTHR35307:SF6">
    <property type="entry name" value="TRANSMEMBRANE PROTEIN"/>
    <property type="match status" value="1"/>
</dbReference>
<sequence>MVWIGIYIAIPSLFCILPMVADLLHGFKNKKLWFPCKYFTLNAASLTVIAVAMKLPVDLNNSMAGVVGQAAKFGSMAFMCTMMANLLPSLATMDIKELRSNVIALAVLVIIRILS</sequence>
<evidence type="ECO:0000313" key="2">
    <source>
        <dbReference type="EMBL" id="KAF5795186.1"/>
    </source>
</evidence>
<gene>
    <name evidence="2" type="ORF">HanXRQr2_Chr08g0336711</name>
</gene>
<organism evidence="2 3">
    <name type="scientific">Helianthus annuus</name>
    <name type="common">Common sunflower</name>
    <dbReference type="NCBI Taxonomy" id="4232"/>
    <lineage>
        <taxon>Eukaryota</taxon>
        <taxon>Viridiplantae</taxon>
        <taxon>Streptophyta</taxon>
        <taxon>Embryophyta</taxon>
        <taxon>Tracheophyta</taxon>
        <taxon>Spermatophyta</taxon>
        <taxon>Magnoliopsida</taxon>
        <taxon>eudicotyledons</taxon>
        <taxon>Gunneridae</taxon>
        <taxon>Pentapetalae</taxon>
        <taxon>asterids</taxon>
        <taxon>campanulids</taxon>
        <taxon>Asterales</taxon>
        <taxon>Asteraceae</taxon>
        <taxon>Asteroideae</taxon>
        <taxon>Heliantheae alliance</taxon>
        <taxon>Heliantheae</taxon>
        <taxon>Helianthus</taxon>
    </lineage>
</organism>
<feature type="transmembrane region" description="Helical" evidence="1">
    <location>
        <begin position="39"/>
        <end position="57"/>
    </location>
</feature>
<proteinExistence type="predicted"/>
<dbReference type="EMBL" id="MNCJ02000323">
    <property type="protein sequence ID" value="KAF5795186.1"/>
    <property type="molecule type" value="Genomic_DNA"/>
</dbReference>
<feature type="transmembrane region" description="Helical" evidence="1">
    <location>
        <begin position="63"/>
        <end position="86"/>
    </location>
</feature>
<dbReference type="AlphaFoldDB" id="A0A9K3NCH9"/>
<keyword evidence="1" id="KW-0472">Membrane</keyword>
<reference evidence="2" key="2">
    <citation type="submission" date="2020-06" db="EMBL/GenBank/DDBJ databases">
        <title>Helianthus annuus Genome sequencing and assembly Release 2.</title>
        <authorList>
            <person name="Gouzy J."/>
            <person name="Langlade N."/>
            <person name="Munos S."/>
        </authorList>
    </citation>
    <scope>NUCLEOTIDE SEQUENCE</scope>
    <source>
        <tissue evidence="2">Leaves</tissue>
    </source>
</reference>
<dbReference type="Proteomes" id="UP000215914">
    <property type="component" value="Unassembled WGS sequence"/>
</dbReference>
<evidence type="ECO:0000256" key="1">
    <source>
        <dbReference type="SAM" id="Phobius"/>
    </source>
</evidence>
<keyword evidence="3" id="KW-1185">Reference proteome</keyword>
<keyword evidence="1" id="KW-0812">Transmembrane</keyword>
<evidence type="ECO:0000313" key="3">
    <source>
        <dbReference type="Proteomes" id="UP000215914"/>
    </source>
</evidence>
<reference evidence="2" key="1">
    <citation type="journal article" date="2017" name="Nature">
        <title>The sunflower genome provides insights into oil metabolism, flowering and Asterid evolution.</title>
        <authorList>
            <person name="Badouin H."/>
            <person name="Gouzy J."/>
            <person name="Grassa C.J."/>
            <person name="Murat F."/>
            <person name="Staton S.E."/>
            <person name="Cottret L."/>
            <person name="Lelandais-Briere C."/>
            <person name="Owens G.L."/>
            <person name="Carrere S."/>
            <person name="Mayjonade B."/>
            <person name="Legrand L."/>
            <person name="Gill N."/>
            <person name="Kane N.C."/>
            <person name="Bowers J.E."/>
            <person name="Hubner S."/>
            <person name="Bellec A."/>
            <person name="Berard A."/>
            <person name="Berges H."/>
            <person name="Blanchet N."/>
            <person name="Boniface M.C."/>
            <person name="Brunel D."/>
            <person name="Catrice O."/>
            <person name="Chaidir N."/>
            <person name="Claudel C."/>
            <person name="Donnadieu C."/>
            <person name="Faraut T."/>
            <person name="Fievet G."/>
            <person name="Helmstetter N."/>
            <person name="King M."/>
            <person name="Knapp S.J."/>
            <person name="Lai Z."/>
            <person name="Le Paslier M.C."/>
            <person name="Lippi Y."/>
            <person name="Lorenzon L."/>
            <person name="Mandel J.R."/>
            <person name="Marage G."/>
            <person name="Marchand G."/>
            <person name="Marquand E."/>
            <person name="Bret-Mestries E."/>
            <person name="Morien E."/>
            <person name="Nambeesan S."/>
            <person name="Nguyen T."/>
            <person name="Pegot-Espagnet P."/>
            <person name="Pouilly N."/>
            <person name="Raftis F."/>
            <person name="Sallet E."/>
            <person name="Schiex T."/>
            <person name="Thomas J."/>
            <person name="Vandecasteele C."/>
            <person name="Vares D."/>
            <person name="Vear F."/>
            <person name="Vautrin S."/>
            <person name="Crespi M."/>
            <person name="Mangin B."/>
            <person name="Burke J.M."/>
            <person name="Salse J."/>
            <person name="Munos S."/>
            <person name="Vincourt P."/>
            <person name="Rieseberg L.H."/>
            <person name="Langlade N.B."/>
        </authorList>
    </citation>
    <scope>NUCLEOTIDE SEQUENCE</scope>
    <source>
        <tissue evidence="2">Leaves</tissue>
    </source>
</reference>
<accession>A0A9K3NCH9</accession>
<dbReference type="PANTHER" id="PTHR35307">
    <property type="entry name" value="PROTEIN, PUTATIVE-RELATED"/>
    <property type="match status" value="1"/>
</dbReference>
<keyword evidence="1" id="KW-1133">Transmembrane helix</keyword>
<protein>
    <submittedName>
        <fullName evidence="2">Uncharacterized protein</fullName>
    </submittedName>
</protein>